<proteinExistence type="predicted"/>
<keyword evidence="2" id="KW-1185">Reference proteome</keyword>
<dbReference type="EMBL" id="JBHSXS010000008">
    <property type="protein sequence ID" value="MFC6881545.1"/>
    <property type="molecule type" value="Genomic_DNA"/>
</dbReference>
<protein>
    <submittedName>
        <fullName evidence="1">Uncharacterized protein</fullName>
    </submittedName>
</protein>
<evidence type="ECO:0000313" key="1">
    <source>
        <dbReference type="EMBL" id="MFC6881545.1"/>
    </source>
</evidence>
<organism evidence="1 2">
    <name type="scientific">Actinomadura yumaensis</name>
    <dbReference type="NCBI Taxonomy" id="111807"/>
    <lineage>
        <taxon>Bacteria</taxon>
        <taxon>Bacillati</taxon>
        <taxon>Actinomycetota</taxon>
        <taxon>Actinomycetes</taxon>
        <taxon>Streptosporangiales</taxon>
        <taxon>Thermomonosporaceae</taxon>
        <taxon>Actinomadura</taxon>
    </lineage>
</organism>
<dbReference type="RefSeq" id="WP_160822946.1">
    <property type="nucleotide sequence ID" value="NZ_JBHSXE010000001.1"/>
</dbReference>
<name>A0ABW2CJY6_9ACTN</name>
<evidence type="ECO:0000313" key="2">
    <source>
        <dbReference type="Proteomes" id="UP001596380"/>
    </source>
</evidence>
<reference evidence="2" key="1">
    <citation type="journal article" date="2019" name="Int. J. Syst. Evol. Microbiol.">
        <title>The Global Catalogue of Microorganisms (GCM) 10K type strain sequencing project: providing services to taxonomists for standard genome sequencing and annotation.</title>
        <authorList>
            <consortium name="The Broad Institute Genomics Platform"/>
            <consortium name="The Broad Institute Genome Sequencing Center for Infectious Disease"/>
            <person name="Wu L."/>
            <person name="Ma J."/>
        </authorList>
    </citation>
    <scope>NUCLEOTIDE SEQUENCE [LARGE SCALE GENOMIC DNA]</scope>
    <source>
        <strain evidence="2">JCM 3369</strain>
    </source>
</reference>
<sequence length="139" mass="15320">MTDYQFPQVPEVENAYRTAHRALEDIVFRGSFVREEELSVTEVISQFRFLVQEAEVAVAAQIGPLISWEAPRLDGDWDLVMSGIDLDNAAVDFGTATLGRDVFEMLQTGGRRALSAALPSPTGARAGGTWRREMTASGW</sequence>
<comment type="caution">
    <text evidence="1">The sequence shown here is derived from an EMBL/GenBank/DDBJ whole genome shotgun (WGS) entry which is preliminary data.</text>
</comment>
<gene>
    <name evidence="1" type="ORF">ACFQKB_17425</name>
</gene>
<dbReference type="Proteomes" id="UP001596380">
    <property type="component" value="Unassembled WGS sequence"/>
</dbReference>
<accession>A0ABW2CJY6</accession>